<evidence type="ECO:0000313" key="3">
    <source>
        <dbReference type="EMBL" id="MDO7905427.1"/>
    </source>
</evidence>
<accession>A0ABT9CBS4</accession>
<keyword evidence="2" id="KW-0732">Signal</keyword>
<keyword evidence="3" id="KW-0449">Lipoprotein</keyword>
<keyword evidence="4" id="KW-1185">Reference proteome</keyword>
<dbReference type="Pfam" id="PF09580">
    <property type="entry name" value="Spore_YhcN_YlaJ"/>
    <property type="match status" value="1"/>
</dbReference>
<reference evidence="3 4" key="1">
    <citation type="submission" date="2023-07" db="EMBL/GenBank/DDBJ databases">
        <title>Paenibacillus sp. JX-17 nov. isolated from soil.</title>
        <authorList>
            <person name="Wan Y."/>
            <person name="Liu B."/>
        </authorList>
    </citation>
    <scope>NUCLEOTIDE SEQUENCE [LARGE SCALE GENOMIC DNA]</scope>
    <source>
        <strain evidence="3 4">JX-17</strain>
    </source>
</reference>
<dbReference type="InterPro" id="IPR014247">
    <property type="entry name" value="Spore_lipoprot_YhcN/YlaJ"/>
</dbReference>
<evidence type="ECO:0000313" key="4">
    <source>
        <dbReference type="Proteomes" id="UP001240171"/>
    </source>
</evidence>
<dbReference type="InterPro" id="IPR019076">
    <property type="entry name" value="Spore_lipoprot_YhcN/YlaJ-like"/>
</dbReference>
<feature type="compositionally biased region" description="Basic and acidic residues" evidence="1">
    <location>
        <begin position="164"/>
        <end position="174"/>
    </location>
</feature>
<feature type="chain" id="PRO_5046509638" evidence="2">
    <location>
        <begin position="23"/>
        <end position="225"/>
    </location>
</feature>
<comment type="caution">
    <text evidence="3">The sequence shown here is derived from an EMBL/GenBank/DDBJ whole genome shotgun (WGS) entry which is preliminary data.</text>
</comment>
<sequence>MHKRIGTAAAALLILAGCNTNAGNHTASNGHTSTRVETRSQDGITKLNTNQPDVDAATHLEMIASRVPGVKQASCVVMGKTAIVAIDVDSKLERSRVGTIKYSVAEALHKDPRGANAVVTADMDVHQRVAEMGQKIRQGHPVQGLTEELADMVGRIIPQMPNGMDKHKPADPYESRTGTNEPATRSEIKSLHQPDGQPSTPAKHQPDSMSRGNKPYSDTQTQKAQ</sequence>
<dbReference type="EMBL" id="JAUQTB010000001">
    <property type="protein sequence ID" value="MDO7905427.1"/>
    <property type="molecule type" value="Genomic_DNA"/>
</dbReference>
<dbReference type="PROSITE" id="PS51257">
    <property type="entry name" value="PROKAR_LIPOPROTEIN"/>
    <property type="match status" value="1"/>
</dbReference>
<feature type="signal peptide" evidence="2">
    <location>
        <begin position="1"/>
        <end position="22"/>
    </location>
</feature>
<dbReference type="Proteomes" id="UP001240171">
    <property type="component" value="Unassembled WGS sequence"/>
</dbReference>
<evidence type="ECO:0000256" key="1">
    <source>
        <dbReference type="SAM" id="MobiDB-lite"/>
    </source>
</evidence>
<protein>
    <submittedName>
        <fullName evidence="3">YhcN/YlaJ family sporulation lipoprotein</fullName>
    </submittedName>
</protein>
<dbReference type="RefSeq" id="WP_305022591.1">
    <property type="nucleotide sequence ID" value="NZ_JAUQTB010000001.1"/>
</dbReference>
<feature type="region of interest" description="Disordered" evidence="1">
    <location>
        <begin position="158"/>
        <end position="225"/>
    </location>
</feature>
<evidence type="ECO:0000256" key="2">
    <source>
        <dbReference type="SAM" id="SignalP"/>
    </source>
</evidence>
<gene>
    <name evidence="3" type="ORF">Q5741_03250</name>
</gene>
<proteinExistence type="predicted"/>
<feature type="compositionally biased region" description="Polar residues" evidence="1">
    <location>
        <begin position="196"/>
        <end position="225"/>
    </location>
</feature>
<name>A0ABT9CBS4_9BACL</name>
<organism evidence="3 4">
    <name type="scientific">Paenibacillus lacisoli</name>
    <dbReference type="NCBI Taxonomy" id="3064525"/>
    <lineage>
        <taxon>Bacteria</taxon>
        <taxon>Bacillati</taxon>
        <taxon>Bacillota</taxon>
        <taxon>Bacilli</taxon>
        <taxon>Bacillales</taxon>
        <taxon>Paenibacillaceae</taxon>
        <taxon>Paenibacillus</taxon>
    </lineage>
</organism>
<dbReference type="NCBIfam" id="TIGR02898">
    <property type="entry name" value="spore_YhcN_YlaJ"/>
    <property type="match status" value="1"/>
</dbReference>